<dbReference type="PANTHER" id="PTHR42928:SF5">
    <property type="entry name" value="BLR1237 PROTEIN"/>
    <property type="match status" value="1"/>
</dbReference>
<protein>
    <submittedName>
        <fullName evidence="3">Tripartite tricarboxylate transporter family receptor</fullName>
    </submittedName>
</protein>
<proteinExistence type="inferred from homology"/>
<keyword evidence="3" id="KW-0675">Receptor</keyword>
<dbReference type="Gene3D" id="3.40.190.150">
    <property type="entry name" value="Bordetella uptake gene, domain 1"/>
    <property type="match status" value="1"/>
</dbReference>
<dbReference type="PANTHER" id="PTHR42928">
    <property type="entry name" value="TRICARBOXYLATE-BINDING PROTEIN"/>
    <property type="match status" value="1"/>
</dbReference>
<keyword evidence="2" id="KW-0732">Signal</keyword>
<dbReference type="STRING" id="507626.LOKO_00797"/>
<reference evidence="3 4" key="1">
    <citation type="journal article" date="2016" name="Genome Announc.">
        <title>Draft Genome Sequence of 'Halomonas chromatireducens' Strain AGD 8-3, a Haloalkaliphilic Chromate- and Selenite-Reducing Gammaproteobacterium.</title>
        <authorList>
            <person name="Sharko F.S."/>
            <person name="Shapovalova A.A."/>
            <person name="Tsygankova S.V."/>
            <person name="Komova A.V."/>
            <person name="Boulygina E.S."/>
            <person name="Teslyuk A.B."/>
            <person name="Gotovtsev P.M."/>
            <person name="Namsaraev Z.B."/>
            <person name="Khijniak T.V."/>
            <person name="Nedoluzhko A.V."/>
            <person name="Vasilov R.G."/>
        </authorList>
    </citation>
    <scope>NUCLEOTIDE SEQUENCE [LARGE SCALE GENOMIC DNA]</scope>
    <source>
        <strain evidence="3 4">AGD 8-3</strain>
    </source>
</reference>
<organism evidence="3 4">
    <name type="scientific">Halomonas chromatireducens</name>
    <dbReference type="NCBI Taxonomy" id="507626"/>
    <lineage>
        <taxon>Bacteria</taxon>
        <taxon>Pseudomonadati</taxon>
        <taxon>Pseudomonadota</taxon>
        <taxon>Gammaproteobacteria</taxon>
        <taxon>Oceanospirillales</taxon>
        <taxon>Halomonadaceae</taxon>
        <taxon>Halomonas</taxon>
    </lineage>
</organism>
<dbReference type="Proteomes" id="UP000063387">
    <property type="component" value="Chromosome"/>
</dbReference>
<keyword evidence="4" id="KW-1185">Reference proteome</keyword>
<sequence length="316" mass="33689">MKKTMIAVSMAVAATGLATFAQAAENYPERSIEFIVPYGPGGGSDNVVRALQPKIEEALGGTLVIRNISGGGGAVGYNRAVNAAADGYTVTTPNNANFTLEGLGNVDFTYGDFEYIARVLVEPYILAVRQNDDWTDFESLMESIEAGNRLSVGFSGVGSSTHVTAVAIGEELGVDFNFIPFDGGSAAVSAAMGGHVDAVVLNPNEILSAVEGGRLNPMLSTGEDRTDIFPDTPTMVELGYELELNQWRGIAAPKGISQEIEDKWVEAVKHAVEDPAFQRFAKEGGSEVMPLFGEELDEFVRRTADLMIPIAQSVQE</sequence>
<accession>A0A0X8HC21</accession>
<dbReference type="Pfam" id="PF03401">
    <property type="entry name" value="TctC"/>
    <property type="match status" value="1"/>
</dbReference>
<dbReference type="CDD" id="cd07012">
    <property type="entry name" value="PBP2_Bug_TTT"/>
    <property type="match status" value="1"/>
</dbReference>
<gene>
    <name evidence="3" type="ORF">LOKO_00797</name>
</gene>
<evidence type="ECO:0000256" key="1">
    <source>
        <dbReference type="ARBA" id="ARBA00006987"/>
    </source>
</evidence>
<evidence type="ECO:0000313" key="4">
    <source>
        <dbReference type="Proteomes" id="UP000063387"/>
    </source>
</evidence>
<reference evidence="3 4" key="2">
    <citation type="submission" date="2016-02" db="EMBL/GenBank/DDBJ databases">
        <authorList>
            <person name="Wen L."/>
            <person name="He K."/>
            <person name="Yang H."/>
        </authorList>
    </citation>
    <scope>NUCLEOTIDE SEQUENCE [LARGE SCALE GENOMIC DNA]</scope>
    <source>
        <strain evidence="3 4">AGD 8-3</strain>
    </source>
</reference>
<dbReference type="PIRSF" id="PIRSF017082">
    <property type="entry name" value="YflP"/>
    <property type="match status" value="1"/>
</dbReference>
<feature type="chain" id="PRO_5007066789" evidence="2">
    <location>
        <begin position="24"/>
        <end position="316"/>
    </location>
</feature>
<dbReference type="RefSeq" id="WP_083517413.1">
    <property type="nucleotide sequence ID" value="NZ_CP014226.1"/>
</dbReference>
<dbReference type="AlphaFoldDB" id="A0A0X8HC21"/>
<dbReference type="EMBL" id="CP014226">
    <property type="protein sequence ID" value="AMC99878.1"/>
    <property type="molecule type" value="Genomic_DNA"/>
</dbReference>
<evidence type="ECO:0000256" key="2">
    <source>
        <dbReference type="SAM" id="SignalP"/>
    </source>
</evidence>
<dbReference type="PATRIC" id="fig|507626.3.peg.788"/>
<dbReference type="SUPFAM" id="SSF53850">
    <property type="entry name" value="Periplasmic binding protein-like II"/>
    <property type="match status" value="1"/>
</dbReference>
<dbReference type="InterPro" id="IPR005064">
    <property type="entry name" value="BUG"/>
</dbReference>
<dbReference type="InterPro" id="IPR042100">
    <property type="entry name" value="Bug_dom1"/>
</dbReference>
<evidence type="ECO:0000313" key="3">
    <source>
        <dbReference type="EMBL" id="AMC99878.1"/>
    </source>
</evidence>
<dbReference type="KEGG" id="hco:LOKO_00797"/>
<dbReference type="Gene3D" id="3.40.190.10">
    <property type="entry name" value="Periplasmic binding protein-like II"/>
    <property type="match status" value="1"/>
</dbReference>
<name>A0A0X8HC21_9GAMM</name>
<feature type="signal peptide" evidence="2">
    <location>
        <begin position="1"/>
        <end position="23"/>
    </location>
</feature>
<comment type="similarity">
    <text evidence="1">Belongs to the UPF0065 (bug) family.</text>
</comment>
<dbReference type="OrthoDB" id="5171643at2"/>